<feature type="transmembrane region" description="Helical" evidence="2">
    <location>
        <begin position="37"/>
        <end position="58"/>
    </location>
</feature>
<feature type="transmembrane region" description="Helical" evidence="2">
    <location>
        <begin position="184"/>
        <end position="204"/>
    </location>
</feature>
<keyword evidence="2" id="KW-1133">Transmembrane helix</keyword>
<evidence type="ECO:0000256" key="2">
    <source>
        <dbReference type="SAM" id="Phobius"/>
    </source>
</evidence>
<accession>A0ABP1FVU2</accession>
<feature type="transmembrane region" description="Helical" evidence="2">
    <location>
        <begin position="104"/>
        <end position="128"/>
    </location>
</feature>
<gene>
    <name evidence="3" type="primary">g4549</name>
    <name evidence="3" type="ORF">VP750_LOCUS3876</name>
</gene>
<keyword evidence="2" id="KW-0812">Transmembrane</keyword>
<dbReference type="EMBL" id="CAXHTA020000006">
    <property type="protein sequence ID" value="CAL5222217.1"/>
    <property type="molecule type" value="Genomic_DNA"/>
</dbReference>
<dbReference type="Proteomes" id="UP001497392">
    <property type="component" value="Unassembled WGS sequence"/>
</dbReference>
<protein>
    <submittedName>
        <fullName evidence="3">G4549 protein</fullName>
    </submittedName>
</protein>
<name>A0ABP1FVU2_9CHLO</name>
<sequence>MGGRPSKPAHRDAGAFDVEEEELDDQHGCCGCFAKGILTSLVSLCLLGIIGLSATPILRSKENYWTAFDSNGQQPAFSFGGGWLSYHQSGIEGAKDLRDLGFQVWIMGVISGCALGVSFLLAVVYLCVTIFSGASRHYRFISTPAAILMAAILAVFYILEALAVRNVASDTVKAAYIIWPREGWAMGMGAALLWLIVSFFCCCIPGPRTKDYTKHAEPRVAQPGNPVYKVKSYPNTTATEPENVEPLNGKQQRGVLDVDGPASPEATPASKSSSWFGRMGRSKLPVGPAKGSREGYQTQTDDIRKKYGDKMGVFGLRWSARRASKMQAGDICKKWGK</sequence>
<organism evidence="3 4">
    <name type="scientific">Coccomyxa viridis</name>
    <dbReference type="NCBI Taxonomy" id="1274662"/>
    <lineage>
        <taxon>Eukaryota</taxon>
        <taxon>Viridiplantae</taxon>
        <taxon>Chlorophyta</taxon>
        <taxon>core chlorophytes</taxon>
        <taxon>Trebouxiophyceae</taxon>
        <taxon>Trebouxiophyceae incertae sedis</taxon>
        <taxon>Coccomyxaceae</taxon>
        <taxon>Coccomyxa</taxon>
    </lineage>
</organism>
<evidence type="ECO:0000256" key="1">
    <source>
        <dbReference type="SAM" id="MobiDB-lite"/>
    </source>
</evidence>
<keyword evidence="4" id="KW-1185">Reference proteome</keyword>
<proteinExistence type="predicted"/>
<evidence type="ECO:0000313" key="4">
    <source>
        <dbReference type="Proteomes" id="UP001497392"/>
    </source>
</evidence>
<feature type="region of interest" description="Disordered" evidence="1">
    <location>
        <begin position="226"/>
        <end position="304"/>
    </location>
</feature>
<reference evidence="3 4" key="1">
    <citation type="submission" date="2024-06" db="EMBL/GenBank/DDBJ databases">
        <authorList>
            <person name="Kraege A."/>
            <person name="Thomma B."/>
        </authorList>
    </citation>
    <scope>NUCLEOTIDE SEQUENCE [LARGE SCALE GENOMIC DNA]</scope>
</reference>
<feature type="transmembrane region" description="Helical" evidence="2">
    <location>
        <begin position="140"/>
        <end position="164"/>
    </location>
</feature>
<evidence type="ECO:0000313" key="3">
    <source>
        <dbReference type="EMBL" id="CAL5222217.1"/>
    </source>
</evidence>
<comment type="caution">
    <text evidence="3">The sequence shown here is derived from an EMBL/GenBank/DDBJ whole genome shotgun (WGS) entry which is preliminary data.</text>
</comment>
<keyword evidence="2" id="KW-0472">Membrane</keyword>